<comment type="pathway">
    <text evidence="4">Cell wall biogenesis; peptidoglycan biosynthesis.</text>
</comment>
<keyword evidence="8" id="KW-0285">Flavoprotein</keyword>
<dbReference type="EC" id="1.3.1.98" evidence="5"/>
<dbReference type="NCBIfam" id="TIGR00179">
    <property type="entry name" value="murB"/>
    <property type="match status" value="1"/>
</dbReference>
<reference evidence="18" key="1">
    <citation type="journal article" date="2017" name="Appl. Environ. Microbiol.">
        <title>Molecular characterization of an Endozoicomonas-like organism causing infection in king scallop Pecten maximus L.</title>
        <authorList>
            <person name="Cano I."/>
            <person name="van Aerle R."/>
            <person name="Ross S."/>
            <person name="Verner-Jeffreys D.W."/>
            <person name="Paley R.K."/>
            <person name="Rimmer G."/>
            <person name="Ryder D."/>
            <person name="Hooper P."/>
            <person name="Stone D."/>
            <person name="Feist S.W."/>
        </authorList>
    </citation>
    <scope>NUCLEOTIDE SEQUENCE</scope>
</reference>
<dbReference type="GO" id="GO:0051301">
    <property type="term" value="P:cell division"/>
    <property type="evidence" value="ECO:0007669"/>
    <property type="project" value="UniProtKB-KW"/>
</dbReference>
<name>A0A2H9T8K7_9ZZZZ</name>
<evidence type="ECO:0000256" key="1">
    <source>
        <dbReference type="ARBA" id="ARBA00001974"/>
    </source>
</evidence>
<evidence type="ECO:0000256" key="2">
    <source>
        <dbReference type="ARBA" id="ARBA00003921"/>
    </source>
</evidence>
<keyword evidence="12" id="KW-0573">Peptidoglycan synthesis</keyword>
<dbReference type="NCBIfam" id="NF000755">
    <property type="entry name" value="PRK00046.1"/>
    <property type="match status" value="1"/>
</dbReference>
<dbReference type="PANTHER" id="PTHR21071:SF4">
    <property type="entry name" value="UDP-N-ACETYLENOLPYRUVOYLGLUCOSAMINE REDUCTASE"/>
    <property type="match status" value="1"/>
</dbReference>
<evidence type="ECO:0000256" key="12">
    <source>
        <dbReference type="ARBA" id="ARBA00022984"/>
    </source>
</evidence>
<dbReference type="InterPro" id="IPR016167">
    <property type="entry name" value="FAD-bd_PCMH_sub1"/>
</dbReference>
<keyword evidence="15" id="KW-0961">Cell wall biogenesis/degradation</keyword>
<dbReference type="InterPro" id="IPR003170">
    <property type="entry name" value="MurB"/>
</dbReference>
<proteinExistence type="inferred from homology"/>
<dbReference type="GO" id="GO:0071555">
    <property type="term" value="P:cell wall organization"/>
    <property type="evidence" value="ECO:0007669"/>
    <property type="project" value="UniProtKB-KW"/>
</dbReference>
<protein>
    <recommendedName>
        <fullName evidence="5">UDP-N-acetylmuramate dehydrogenase</fullName>
        <ecNumber evidence="5">1.3.1.98</ecNumber>
    </recommendedName>
</protein>
<comment type="catalytic activity">
    <reaction evidence="16">
        <text>UDP-N-acetyl-alpha-D-muramate + NADP(+) = UDP-N-acetyl-3-O-(1-carboxyvinyl)-alpha-D-glucosamine + NADPH + H(+)</text>
        <dbReference type="Rhea" id="RHEA:12248"/>
        <dbReference type="ChEBI" id="CHEBI:15378"/>
        <dbReference type="ChEBI" id="CHEBI:57783"/>
        <dbReference type="ChEBI" id="CHEBI:58349"/>
        <dbReference type="ChEBI" id="CHEBI:68483"/>
        <dbReference type="ChEBI" id="CHEBI:70757"/>
        <dbReference type="EC" id="1.3.1.98"/>
    </reaction>
</comment>
<keyword evidence="14" id="KW-0131">Cell cycle</keyword>
<dbReference type="PANTHER" id="PTHR21071">
    <property type="entry name" value="UDP-N-ACETYLENOLPYRUVOYLGLUCOSAMINE REDUCTASE"/>
    <property type="match status" value="1"/>
</dbReference>
<dbReference type="InterPro" id="IPR036318">
    <property type="entry name" value="FAD-bd_PCMH-like_sf"/>
</dbReference>
<dbReference type="Gene3D" id="3.30.43.10">
    <property type="entry name" value="Uridine Diphospho-n-acetylenolpyruvylglucosamine Reductase, domain 2"/>
    <property type="match status" value="1"/>
</dbReference>
<evidence type="ECO:0000256" key="16">
    <source>
        <dbReference type="ARBA" id="ARBA00048914"/>
    </source>
</evidence>
<accession>A0A2H9T8K7</accession>
<keyword evidence="9" id="KW-0274">FAD</keyword>
<dbReference type="HAMAP" id="MF_00037">
    <property type="entry name" value="MurB"/>
    <property type="match status" value="1"/>
</dbReference>
<dbReference type="SUPFAM" id="SSF56176">
    <property type="entry name" value="FAD-binding/transporter-associated domain-like"/>
    <property type="match status" value="1"/>
</dbReference>
<gene>
    <name evidence="18" type="primary">murB</name>
    <name evidence="18" type="ORF">CI610_01503</name>
</gene>
<dbReference type="InterPro" id="IPR036635">
    <property type="entry name" value="MurB_C_sf"/>
</dbReference>
<dbReference type="Pfam" id="PF02873">
    <property type="entry name" value="MurB_C"/>
    <property type="match status" value="1"/>
</dbReference>
<dbReference type="PROSITE" id="PS51387">
    <property type="entry name" value="FAD_PCMH"/>
    <property type="match status" value="1"/>
</dbReference>
<evidence type="ECO:0000256" key="8">
    <source>
        <dbReference type="ARBA" id="ARBA00022630"/>
    </source>
</evidence>
<dbReference type="EMBL" id="NSIT01000063">
    <property type="protein sequence ID" value="PJE79527.1"/>
    <property type="molecule type" value="Genomic_DNA"/>
</dbReference>
<comment type="subcellular location">
    <subcellularLocation>
        <location evidence="3">Cytoplasm</location>
    </subcellularLocation>
</comment>
<dbReference type="GO" id="GO:0008360">
    <property type="term" value="P:regulation of cell shape"/>
    <property type="evidence" value="ECO:0007669"/>
    <property type="project" value="UniProtKB-KW"/>
</dbReference>
<keyword evidence="13 18" id="KW-0560">Oxidoreductase</keyword>
<dbReference type="AlphaFoldDB" id="A0A2H9T8K7"/>
<keyword evidence="7" id="KW-0132">Cell division</keyword>
<comment type="caution">
    <text evidence="18">The sequence shown here is derived from an EMBL/GenBank/DDBJ whole genome shotgun (WGS) entry which is preliminary data.</text>
</comment>
<evidence type="ECO:0000256" key="11">
    <source>
        <dbReference type="ARBA" id="ARBA00022960"/>
    </source>
</evidence>
<dbReference type="Pfam" id="PF01565">
    <property type="entry name" value="FAD_binding_4"/>
    <property type="match status" value="1"/>
</dbReference>
<keyword evidence="10" id="KW-0521">NADP</keyword>
<evidence type="ECO:0000256" key="7">
    <source>
        <dbReference type="ARBA" id="ARBA00022618"/>
    </source>
</evidence>
<evidence type="ECO:0000256" key="9">
    <source>
        <dbReference type="ARBA" id="ARBA00022827"/>
    </source>
</evidence>
<feature type="domain" description="FAD-binding PCMH-type" evidence="17">
    <location>
        <begin position="15"/>
        <end position="187"/>
    </location>
</feature>
<dbReference type="InterPro" id="IPR016166">
    <property type="entry name" value="FAD-bd_PCMH"/>
</dbReference>
<dbReference type="GO" id="GO:0071949">
    <property type="term" value="F:FAD binding"/>
    <property type="evidence" value="ECO:0007669"/>
    <property type="project" value="InterPro"/>
</dbReference>
<dbReference type="GO" id="GO:0008762">
    <property type="term" value="F:UDP-N-acetylmuramate dehydrogenase activity"/>
    <property type="evidence" value="ECO:0007669"/>
    <property type="project" value="UniProtKB-EC"/>
</dbReference>
<dbReference type="GO" id="GO:0009252">
    <property type="term" value="P:peptidoglycan biosynthetic process"/>
    <property type="evidence" value="ECO:0007669"/>
    <property type="project" value="UniProtKB-UniPathway"/>
</dbReference>
<evidence type="ECO:0000313" key="18">
    <source>
        <dbReference type="EMBL" id="PJE79527.1"/>
    </source>
</evidence>
<comment type="cofactor">
    <cofactor evidence="1">
        <name>FAD</name>
        <dbReference type="ChEBI" id="CHEBI:57692"/>
    </cofactor>
</comment>
<dbReference type="SUPFAM" id="SSF56194">
    <property type="entry name" value="Uridine diphospho-N-Acetylenolpyruvylglucosamine reductase, MurB, C-terminal domain"/>
    <property type="match status" value="1"/>
</dbReference>
<dbReference type="InterPro" id="IPR016169">
    <property type="entry name" value="FAD-bd_PCMH_sub2"/>
</dbReference>
<dbReference type="Gene3D" id="3.90.78.10">
    <property type="entry name" value="UDP-N-acetylenolpyruvoylglucosamine reductase, C-terminal domain"/>
    <property type="match status" value="1"/>
</dbReference>
<dbReference type="GO" id="GO:0005829">
    <property type="term" value="C:cytosol"/>
    <property type="evidence" value="ECO:0007669"/>
    <property type="project" value="TreeGrafter"/>
</dbReference>
<keyword evidence="6" id="KW-0963">Cytoplasm</keyword>
<sequence length="348" mass="39125">MSIQEDISLQKKNTLGLKSIARFFTTVRDRTSLQAALSFAEFHHLDIVILGSGSNVVLPPTVNALVIEMGVKGKQIISRQEDASLVSAGAGENWDEFVHWTIRQNLYGLENLSLIPGTVGAAPVQNIGAYGVEISQHFYQLEAWDRKRHQFVTLSEEDCRFGYRHSIFKIQQDRYIILSVVFRLIRHFSPVLSYSALQTTFQNRNSIEAEQVRQTICKIRSQKLPDPVVLPNAGSFFKNPVITEEKLTSLKSRYSDIIAYPQSDGRWKLAAGWLIDKAGLKGFQTGSVGTYKTQALVLVNYGEAIQADIITFAGHVQNRIKQLFGVSLSIEPRVYPSRDTPIIPDKRE</sequence>
<evidence type="ECO:0000259" key="17">
    <source>
        <dbReference type="PROSITE" id="PS51387"/>
    </source>
</evidence>
<evidence type="ECO:0000256" key="3">
    <source>
        <dbReference type="ARBA" id="ARBA00004496"/>
    </source>
</evidence>
<evidence type="ECO:0000256" key="13">
    <source>
        <dbReference type="ARBA" id="ARBA00023002"/>
    </source>
</evidence>
<evidence type="ECO:0000256" key="5">
    <source>
        <dbReference type="ARBA" id="ARBA00012518"/>
    </source>
</evidence>
<dbReference type="InterPro" id="IPR006094">
    <property type="entry name" value="Oxid_FAD_bind_N"/>
</dbReference>
<dbReference type="InterPro" id="IPR011601">
    <property type="entry name" value="MurB_C"/>
</dbReference>
<evidence type="ECO:0000256" key="4">
    <source>
        <dbReference type="ARBA" id="ARBA00004752"/>
    </source>
</evidence>
<evidence type="ECO:0000256" key="6">
    <source>
        <dbReference type="ARBA" id="ARBA00022490"/>
    </source>
</evidence>
<organism evidence="18">
    <name type="scientific">invertebrate metagenome</name>
    <dbReference type="NCBI Taxonomy" id="1711999"/>
    <lineage>
        <taxon>unclassified sequences</taxon>
        <taxon>metagenomes</taxon>
        <taxon>organismal metagenomes</taxon>
    </lineage>
</organism>
<comment type="function">
    <text evidence="2">Cell wall formation.</text>
</comment>
<keyword evidence="11" id="KW-0133">Cell shape</keyword>
<dbReference type="NCBIfam" id="NF010478">
    <property type="entry name" value="PRK13903.1"/>
    <property type="match status" value="1"/>
</dbReference>
<evidence type="ECO:0000256" key="14">
    <source>
        <dbReference type="ARBA" id="ARBA00023306"/>
    </source>
</evidence>
<evidence type="ECO:0000256" key="10">
    <source>
        <dbReference type="ARBA" id="ARBA00022857"/>
    </source>
</evidence>
<evidence type="ECO:0000256" key="15">
    <source>
        <dbReference type="ARBA" id="ARBA00023316"/>
    </source>
</evidence>
<dbReference type="Gene3D" id="3.30.465.10">
    <property type="match status" value="1"/>
</dbReference>
<dbReference type="UniPathway" id="UPA00219"/>